<dbReference type="Pfam" id="PF00450">
    <property type="entry name" value="Peptidase_S10"/>
    <property type="match status" value="2"/>
</dbReference>
<dbReference type="AlphaFoldDB" id="A0A820XI99"/>
<evidence type="ECO:0000313" key="6">
    <source>
        <dbReference type="Proteomes" id="UP000663851"/>
    </source>
</evidence>
<comment type="similarity">
    <text evidence="1">Belongs to the peptidase S10 family.</text>
</comment>
<dbReference type="Proteomes" id="UP000663862">
    <property type="component" value="Unassembled WGS sequence"/>
</dbReference>
<dbReference type="EMBL" id="CAJOBQ010003480">
    <property type="protein sequence ID" value="CAF4607649.1"/>
    <property type="molecule type" value="Genomic_DNA"/>
</dbReference>
<sequence>MFHLRNPLTGFLLIMFYVSVRIEGFHILRRRLSSISQTLFRSGDDPSEPLFLTPSLETCQIELALNSSQVYLEPAHSFSSNSGYLTISKTCRPGASSLFGLFSELGTIQVDEAERFHSSNIAWNSKYHLPLSINRLALNIALLPMIDAMCTLKMNEYASCDFYAVGESYGGKYVSAIVNKIYIENHQAKLKNNLEGMAIGDDLVDAYNHADRIIWKVKEDDQDVAGYLKRAHSFFLAWVRNAGHSVPYEQPRVAFELIDRFISAS</sequence>
<evidence type="ECO:0000313" key="2">
    <source>
        <dbReference type="EMBL" id="CAF4338372.1"/>
    </source>
</evidence>
<dbReference type="InterPro" id="IPR001563">
    <property type="entry name" value="Peptidase_S10"/>
</dbReference>
<dbReference type="Proteomes" id="UP000663851">
    <property type="component" value="Unassembled WGS sequence"/>
</dbReference>
<keyword evidence="7" id="KW-1185">Reference proteome</keyword>
<dbReference type="InterPro" id="IPR029058">
    <property type="entry name" value="AB_hydrolase_fold"/>
</dbReference>
<evidence type="ECO:0000313" key="4">
    <source>
        <dbReference type="EMBL" id="CAF4607649.1"/>
    </source>
</evidence>
<evidence type="ECO:0000313" key="7">
    <source>
        <dbReference type="Proteomes" id="UP000663873"/>
    </source>
</evidence>
<protein>
    <recommendedName>
        <fullName evidence="8">Carboxypeptidase</fullName>
    </recommendedName>
</protein>
<evidence type="ECO:0000313" key="5">
    <source>
        <dbReference type="EMBL" id="CAF4844675.1"/>
    </source>
</evidence>
<accession>A0A820XI99</accession>
<dbReference type="EMBL" id="CAJOBP010002166">
    <property type="protein sequence ID" value="CAF4338372.1"/>
    <property type="molecule type" value="Genomic_DNA"/>
</dbReference>
<dbReference type="GO" id="GO:0004185">
    <property type="term" value="F:serine-type carboxypeptidase activity"/>
    <property type="evidence" value="ECO:0007669"/>
    <property type="project" value="InterPro"/>
</dbReference>
<gene>
    <name evidence="3" type="ORF">HFQ381_LOCUS29681</name>
    <name evidence="5" type="ORF">QYT958_LOCUS26702</name>
    <name evidence="4" type="ORF">TSG867_LOCUS28231</name>
    <name evidence="2" type="ORF">UJA718_LOCUS14965</name>
</gene>
<proteinExistence type="inferred from homology"/>
<dbReference type="Proteomes" id="UP000663873">
    <property type="component" value="Unassembled WGS sequence"/>
</dbReference>
<dbReference type="GO" id="GO:0006508">
    <property type="term" value="P:proteolysis"/>
    <property type="evidence" value="ECO:0007669"/>
    <property type="project" value="InterPro"/>
</dbReference>
<dbReference type="EMBL" id="CAJOBO010004800">
    <property type="protein sequence ID" value="CAF4530285.1"/>
    <property type="molecule type" value="Genomic_DNA"/>
</dbReference>
<dbReference type="EMBL" id="CAJOBR010006472">
    <property type="protein sequence ID" value="CAF4844675.1"/>
    <property type="molecule type" value="Genomic_DNA"/>
</dbReference>
<evidence type="ECO:0000256" key="1">
    <source>
        <dbReference type="ARBA" id="ARBA00009431"/>
    </source>
</evidence>
<organism evidence="3 6">
    <name type="scientific">Rotaria socialis</name>
    <dbReference type="NCBI Taxonomy" id="392032"/>
    <lineage>
        <taxon>Eukaryota</taxon>
        <taxon>Metazoa</taxon>
        <taxon>Spiralia</taxon>
        <taxon>Gnathifera</taxon>
        <taxon>Rotifera</taxon>
        <taxon>Eurotatoria</taxon>
        <taxon>Bdelloidea</taxon>
        <taxon>Philodinida</taxon>
        <taxon>Philodinidae</taxon>
        <taxon>Rotaria</taxon>
    </lineage>
</organism>
<dbReference type="SUPFAM" id="SSF53474">
    <property type="entry name" value="alpha/beta-Hydrolases"/>
    <property type="match status" value="2"/>
</dbReference>
<dbReference type="InterPro" id="IPR033124">
    <property type="entry name" value="Ser_caboxypep_his_AS"/>
</dbReference>
<evidence type="ECO:0008006" key="8">
    <source>
        <dbReference type="Google" id="ProtNLM"/>
    </source>
</evidence>
<evidence type="ECO:0000313" key="3">
    <source>
        <dbReference type="EMBL" id="CAF4530285.1"/>
    </source>
</evidence>
<dbReference type="Proteomes" id="UP000663848">
    <property type="component" value="Unassembled WGS sequence"/>
</dbReference>
<dbReference type="Gene3D" id="3.40.50.1820">
    <property type="entry name" value="alpha/beta hydrolase"/>
    <property type="match status" value="2"/>
</dbReference>
<name>A0A820XI99_9BILA</name>
<reference evidence="3" key="1">
    <citation type="submission" date="2021-02" db="EMBL/GenBank/DDBJ databases">
        <authorList>
            <person name="Nowell W R."/>
        </authorList>
    </citation>
    <scope>NUCLEOTIDE SEQUENCE</scope>
</reference>
<dbReference type="PROSITE" id="PS00560">
    <property type="entry name" value="CARBOXYPEPT_SER_HIS"/>
    <property type="match status" value="1"/>
</dbReference>
<comment type="caution">
    <text evidence="3">The sequence shown here is derived from an EMBL/GenBank/DDBJ whole genome shotgun (WGS) entry which is preliminary data.</text>
</comment>